<dbReference type="InParanoid" id="K4AP99"/>
<sequence length="36" mass="3847">MGVEEAVGHSGFVCLPSSPSSTSGFFCRLVCWSLLR</sequence>
<name>K4AP99_SETIT</name>
<proteinExistence type="predicted"/>
<reference evidence="2" key="1">
    <citation type="journal article" date="2012" name="Nat. Biotechnol.">
        <title>Reference genome sequence of the model plant Setaria.</title>
        <authorList>
            <person name="Bennetzen J.L."/>
            <person name="Schmutz J."/>
            <person name="Wang H."/>
            <person name="Percifield R."/>
            <person name="Hawkins J."/>
            <person name="Pontaroli A.C."/>
            <person name="Estep M."/>
            <person name="Feng L."/>
            <person name="Vaughn J.N."/>
            <person name="Grimwood J."/>
            <person name="Jenkins J."/>
            <person name="Barry K."/>
            <person name="Lindquist E."/>
            <person name="Hellsten U."/>
            <person name="Deshpande S."/>
            <person name="Wang X."/>
            <person name="Wu X."/>
            <person name="Mitros T."/>
            <person name="Triplett J."/>
            <person name="Yang X."/>
            <person name="Ye C.Y."/>
            <person name="Mauro-Herrera M."/>
            <person name="Wang L."/>
            <person name="Li P."/>
            <person name="Sharma M."/>
            <person name="Sharma R."/>
            <person name="Ronald P.C."/>
            <person name="Panaud O."/>
            <person name="Kellogg E.A."/>
            <person name="Brutnell T.P."/>
            <person name="Doust A.N."/>
            <person name="Tuskan G.A."/>
            <person name="Rokhsar D."/>
            <person name="Devos K.M."/>
        </authorList>
    </citation>
    <scope>NUCLEOTIDE SEQUENCE [LARGE SCALE GENOMIC DNA]</scope>
    <source>
        <strain evidence="2">cv. Yugu1</strain>
    </source>
</reference>
<evidence type="ECO:0000313" key="2">
    <source>
        <dbReference type="Proteomes" id="UP000004995"/>
    </source>
</evidence>
<dbReference type="HOGENOM" id="CLU_3360644_0_0_1"/>
<dbReference type="Proteomes" id="UP000004995">
    <property type="component" value="Unassembled WGS sequence"/>
</dbReference>
<organism evidence="1 2">
    <name type="scientific">Setaria italica</name>
    <name type="common">Foxtail millet</name>
    <name type="synonym">Panicum italicum</name>
    <dbReference type="NCBI Taxonomy" id="4555"/>
    <lineage>
        <taxon>Eukaryota</taxon>
        <taxon>Viridiplantae</taxon>
        <taxon>Streptophyta</taxon>
        <taxon>Embryophyta</taxon>
        <taxon>Tracheophyta</taxon>
        <taxon>Spermatophyta</taxon>
        <taxon>Magnoliopsida</taxon>
        <taxon>Liliopsida</taxon>
        <taxon>Poales</taxon>
        <taxon>Poaceae</taxon>
        <taxon>PACMAD clade</taxon>
        <taxon>Panicoideae</taxon>
        <taxon>Panicodae</taxon>
        <taxon>Paniceae</taxon>
        <taxon>Cenchrinae</taxon>
        <taxon>Setaria</taxon>
    </lineage>
</organism>
<accession>K4AP99</accession>
<dbReference type="EMBL" id="AGNK02006011">
    <property type="status" value="NOT_ANNOTATED_CDS"/>
    <property type="molecule type" value="Genomic_DNA"/>
</dbReference>
<dbReference type="EnsemblPlants" id="KQK91160">
    <property type="protein sequence ID" value="KQK91160"/>
    <property type="gene ID" value="SETIT_040747mg"/>
</dbReference>
<keyword evidence="2" id="KW-1185">Reference proteome</keyword>
<protein>
    <submittedName>
        <fullName evidence="1">Uncharacterized protein</fullName>
    </submittedName>
</protein>
<evidence type="ECO:0000313" key="1">
    <source>
        <dbReference type="EnsemblPlants" id="KQK91160"/>
    </source>
</evidence>
<reference evidence="1" key="2">
    <citation type="submission" date="2018-08" db="UniProtKB">
        <authorList>
            <consortium name="EnsemblPlants"/>
        </authorList>
    </citation>
    <scope>IDENTIFICATION</scope>
    <source>
        <strain evidence="1">Yugu1</strain>
    </source>
</reference>
<dbReference type="AlphaFoldDB" id="K4AP99"/>
<dbReference type="Gramene" id="KQK91160">
    <property type="protein sequence ID" value="KQK91160"/>
    <property type="gene ID" value="SETIT_040747mg"/>
</dbReference>